<feature type="compositionally biased region" description="Polar residues" evidence="7">
    <location>
        <begin position="7"/>
        <end position="21"/>
    </location>
</feature>
<dbReference type="PANTHER" id="PTHR21242">
    <property type="entry name" value="TRANSCRIPTION INITIATION FACTOR TFIID SUBUNIT 10"/>
    <property type="match status" value="1"/>
</dbReference>
<dbReference type="PIRSF" id="PIRSF017246">
    <property type="entry name" value="TFIID_TAF10"/>
    <property type="match status" value="1"/>
</dbReference>
<sequence>MADTPHQPESTAMDTDPQPTTAHALAEPNEPQHPASDMSGEPASDAPHSPPPATADASTHGAPSTSAPGAPMTDDSAAKSLNAKEKSLAEFLLTMDDRQPLIPDAVTEYYLARTGFECDDIRIKRLLALVAQKFVSDVVTDAYQYSRVQQLGNKERKLTKKDRRAVLTMDDLSKALQEYGVNIRKPDYYS</sequence>
<dbReference type="EMBL" id="JANBPT010000540">
    <property type="protein sequence ID" value="KAJ1917479.1"/>
    <property type="molecule type" value="Genomic_DNA"/>
</dbReference>
<dbReference type="OrthoDB" id="154356at2759"/>
<name>A0A9W8A4W7_9FUNG</name>
<dbReference type="PANTHER" id="PTHR21242:SF0">
    <property type="entry name" value="TRANSCRIPTION INITIATION FACTOR TFIID SUBUNIT 10"/>
    <property type="match status" value="1"/>
</dbReference>
<dbReference type="GO" id="GO:0016251">
    <property type="term" value="F:RNA polymerase II general transcription initiation factor activity"/>
    <property type="evidence" value="ECO:0007669"/>
    <property type="project" value="TreeGrafter"/>
</dbReference>
<evidence type="ECO:0000256" key="4">
    <source>
        <dbReference type="ARBA" id="ARBA00023242"/>
    </source>
</evidence>
<dbReference type="GO" id="GO:0005669">
    <property type="term" value="C:transcription factor TFIID complex"/>
    <property type="evidence" value="ECO:0007669"/>
    <property type="project" value="TreeGrafter"/>
</dbReference>
<evidence type="ECO:0000313" key="8">
    <source>
        <dbReference type="EMBL" id="KAJ1917479.1"/>
    </source>
</evidence>
<keyword evidence="3 6" id="KW-0804">Transcription</keyword>
<comment type="similarity">
    <text evidence="5 6">Belongs to the TAF10 family.</text>
</comment>
<dbReference type="PRINTS" id="PR01443">
    <property type="entry name" value="TFIID30KDSUB"/>
</dbReference>
<evidence type="ECO:0000256" key="3">
    <source>
        <dbReference type="ARBA" id="ARBA00023163"/>
    </source>
</evidence>
<keyword evidence="2 6" id="KW-0805">Transcription regulation</keyword>
<dbReference type="Pfam" id="PF03540">
    <property type="entry name" value="TAF10"/>
    <property type="match status" value="1"/>
</dbReference>
<evidence type="ECO:0000256" key="1">
    <source>
        <dbReference type="ARBA" id="ARBA00004123"/>
    </source>
</evidence>
<dbReference type="Proteomes" id="UP001150569">
    <property type="component" value="Unassembled WGS sequence"/>
</dbReference>
<reference evidence="8" key="1">
    <citation type="submission" date="2022-07" db="EMBL/GenBank/DDBJ databases">
        <title>Phylogenomic reconstructions and comparative analyses of Kickxellomycotina fungi.</title>
        <authorList>
            <person name="Reynolds N.K."/>
            <person name="Stajich J.E."/>
            <person name="Barry K."/>
            <person name="Grigoriev I.V."/>
            <person name="Crous P."/>
            <person name="Smith M.E."/>
        </authorList>
    </citation>
    <scope>NUCLEOTIDE SEQUENCE</scope>
    <source>
        <strain evidence="8">RSA 861</strain>
    </source>
</reference>
<dbReference type="GO" id="GO:1990841">
    <property type="term" value="F:promoter-specific chromatin binding"/>
    <property type="evidence" value="ECO:0007669"/>
    <property type="project" value="TreeGrafter"/>
</dbReference>
<dbReference type="AlphaFoldDB" id="A0A9W8A4W7"/>
<organism evidence="8 9">
    <name type="scientific">Tieghemiomyces parasiticus</name>
    <dbReference type="NCBI Taxonomy" id="78921"/>
    <lineage>
        <taxon>Eukaryota</taxon>
        <taxon>Fungi</taxon>
        <taxon>Fungi incertae sedis</taxon>
        <taxon>Zoopagomycota</taxon>
        <taxon>Kickxellomycotina</taxon>
        <taxon>Dimargaritomycetes</taxon>
        <taxon>Dimargaritales</taxon>
        <taxon>Dimargaritaceae</taxon>
        <taxon>Tieghemiomyces</taxon>
    </lineage>
</organism>
<protein>
    <recommendedName>
        <fullName evidence="6">Transcription initiation factor TFIID subunit 10</fullName>
    </recommendedName>
</protein>
<dbReference type="GO" id="GO:0006367">
    <property type="term" value="P:transcription initiation at RNA polymerase II promoter"/>
    <property type="evidence" value="ECO:0007669"/>
    <property type="project" value="TreeGrafter"/>
</dbReference>
<accession>A0A9W8A4W7</accession>
<dbReference type="GO" id="GO:0000124">
    <property type="term" value="C:SAGA complex"/>
    <property type="evidence" value="ECO:0007669"/>
    <property type="project" value="TreeGrafter"/>
</dbReference>
<comment type="subcellular location">
    <subcellularLocation>
        <location evidence="1 6">Nucleus</location>
    </subcellularLocation>
</comment>
<evidence type="ECO:0000256" key="6">
    <source>
        <dbReference type="PIRNR" id="PIRNR017246"/>
    </source>
</evidence>
<feature type="region of interest" description="Disordered" evidence="7">
    <location>
        <begin position="1"/>
        <end position="80"/>
    </location>
</feature>
<proteinExistence type="inferred from homology"/>
<evidence type="ECO:0000313" key="9">
    <source>
        <dbReference type="Proteomes" id="UP001150569"/>
    </source>
</evidence>
<keyword evidence="9" id="KW-1185">Reference proteome</keyword>
<dbReference type="CDD" id="cd07982">
    <property type="entry name" value="HFD_TAF10"/>
    <property type="match status" value="1"/>
</dbReference>
<comment type="function">
    <text evidence="6">Functions as a component of both the DNA-binding general transcription initiation factor complex TFIID and the transcription coactivator SAGA complex. Binding of TFIID to a promoter (with or without TATA element) is the initial step in pre-initiation complex (PIC) formation. TFIID plays a key role in the regulation of gene expression by RNA polymerase II through different activities such as transcription activator interaction, core promoter recognition and selectivity, TFIIA and TFIIB interaction, chromatin modification (histone acetylation by TAF1), facilitation of DNA opening and initiation of transcription. SAGA acts as a general cofactor required for essentially all RNA polymerase II transcription. At the promoters, SAGA is required for transcription pre-initiation complex (PIC) recruitment. It influences RNA polymerase II transcriptional activity through different activities such as TBP interaction (via core/TAF module) and promoter selectivity, interaction with transcription activators (via Tra1/SPT module), and chromatin modification through histone acetylation (via HAT module) and deubiquitination (via DUB module). SAGA preferentially acetylates histones H3 (to form H3K9ac, H3K14ac, H3K18ac and H3K23ac) and H2B and deubiquitinates histone H2B. SAGA interacts with DNA via upstream activating sequences (UASs).</text>
</comment>
<evidence type="ECO:0000256" key="7">
    <source>
        <dbReference type="SAM" id="MobiDB-lite"/>
    </source>
</evidence>
<keyword evidence="4 6" id="KW-0539">Nucleus</keyword>
<gene>
    <name evidence="8" type="ORF">IWQ60_007769</name>
</gene>
<evidence type="ECO:0000256" key="5">
    <source>
        <dbReference type="ARBA" id="ARBA00025730"/>
    </source>
</evidence>
<comment type="caution">
    <text evidence="8">The sequence shown here is derived from an EMBL/GenBank/DDBJ whole genome shotgun (WGS) entry which is preliminary data.</text>
</comment>
<evidence type="ECO:0000256" key="2">
    <source>
        <dbReference type="ARBA" id="ARBA00023015"/>
    </source>
</evidence>
<dbReference type="InterPro" id="IPR003923">
    <property type="entry name" value="TAF10"/>
</dbReference>